<organism evidence="14 15">
    <name type="scientific">Fasciola hepatica</name>
    <name type="common">Liver fluke</name>
    <dbReference type="NCBI Taxonomy" id="6192"/>
    <lineage>
        <taxon>Eukaryota</taxon>
        <taxon>Metazoa</taxon>
        <taxon>Spiralia</taxon>
        <taxon>Lophotrochozoa</taxon>
        <taxon>Platyhelminthes</taxon>
        <taxon>Trematoda</taxon>
        <taxon>Digenea</taxon>
        <taxon>Plagiorchiida</taxon>
        <taxon>Echinostomata</taxon>
        <taxon>Echinostomatoidea</taxon>
        <taxon>Fasciolidae</taxon>
        <taxon>Fasciola</taxon>
    </lineage>
</organism>
<accession>A0A4E0RMI3</accession>
<dbReference type="Pfam" id="PF00266">
    <property type="entry name" value="Aminotran_5"/>
    <property type="match status" value="1"/>
</dbReference>
<dbReference type="PROSITE" id="PS00595">
    <property type="entry name" value="AA_TRANSFER_CLASS_5"/>
    <property type="match status" value="1"/>
</dbReference>
<feature type="domain" description="Aminotransferase class V" evidence="13">
    <location>
        <begin position="18"/>
        <end position="362"/>
    </location>
</feature>
<dbReference type="PIRSF" id="PIRSF000525">
    <property type="entry name" value="SerC"/>
    <property type="match status" value="1"/>
</dbReference>
<dbReference type="InterPro" id="IPR015421">
    <property type="entry name" value="PyrdxlP-dep_Trfase_major"/>
</dbReference>
<evidence type="ECO:0000256" key="6">
    <source>
        <dbReference type="ARBA" id="ARBA00022605"/>
    </source>
</evidence>
<dbReference type="FunFam" id="3.90.1150.10:FF:000006">
    <property type="entry name" value="Phosphoserine aminotransferase"/>
    <property type="match status" value="1"/>
</dbReference>
<evidence type="ECO:0000313" key="14">
    <source>
        <dbReference type="EMBL" id="THD22398.1"/>
    </source>
</evidence>
<evidence type="ECO:0000256" key="12">
    <source>
        <dbReference type="RuleBase" id="RU004504"/>
    </source>
</evidence>
<dbReference type="GO" id="GO:0004648">
    <property type="term" value="F:O-phospho-L-serine:2-oxoglutarate aminotransferase activity"/>
    <property type="evidence" value="ECO:0007669"/>
    <property type="project" value="UniProtKB-EC"/>
</dbReference>
<dbReference type="Gene3D" id="3.90.1150.10">
    <property type="entry name" value="Aspartate Aminotransferase, domain 1"/>
    <property type="match status" value="1"/>
</dbReference>
<dbReference type="AlphaFoldDB" id="A0A4E0RMI3"/>
<keyword evidence="5 14" id="KW-0032">Aminotransferase</keyword>
<dbReference type="PANTHER" id="PTHR43247:SF1">
    <property type="entry name" value="PHOSPHOSERINE AMINOTRANSFERASE"/>
    <property type="match status" value="1"/>
</dbReference>
<dbReference type="GO" id="GO:0005737">
    <property type="term" value="C:cytoplasm"/>
    <property type="evidence" value="ECO:0007669"/>
    <property type="project" value="TreeGrafter"/>
</dbReference>
<dbReference type="PANTHER" id="PTHR43247">
    <property type="entry name" value="PHOSPHOSERINE AMINOTRANSFERASE"/>
    <property type="match status" value="1"/>
</dbReference>
<comment type="caution">
    <text evidence="14">The sequence shown here is derived from an EMBL/GenBank/DDBJ whole genome shotgun (WGS) entry which is preliminary data.</text>
</comment>
<keyword evidence="8" id="KW-0663">Pyridoxal phosphate</keyword>
<comment type="catalytic activity">
    <reaction evidence="10">
        <text>4-(phosphooxy)-L-threonine + 2-oxoglutarate = (R)-3-hydroxy-2-oxo-4-phosphooxybutanoate + L-glutamate</text>
        <dbReference type="Rhea" id="RHEA:16573"/>
        <dbReference type="ChEBI" id="CHEBI:16810"/>
        <dbReference type="ChEBI" id="CHEBI:29985"/>
        <dbReference type="ChEBI" id="CHEBI:58452"/>
        <dbReference type="ChEBI" id="CHEBI:58538"/>
        <dbReference type="EC" id="2.6.1.52"/>
    </reaction>
</comment>
<evidence type="ECO:0000259" key="13">
    <source>
        <dbReference type="Pfam" id="PF00266"/>
    </source>
</evidence>
<dbReference type="InterPro" id="IPR022278">
    <property type="entry name" value="Pser_aminoTfrase"/>
</dbReference>
<proteinExistence type="inferred from homology"/>
<dbReference type="GO" id="GO:0030170">
    <property type="term" value="F:pyridoxal phosphate binding"/>
    <property type="evidence" value="ECO:0007669"/>
    <property type="project" value="TreeGrafter"/>
</dbReference>
<evidence type="ECO:0000256" key="1">
    <source>
        <dbReference type="ARBA" id="ARBA00001933"/>
    </source>
</evidence>
<dbReference type="InterPro" id="IPR015424">
    <property type="entry name" value="PyrdxlP-dep_Trfase"/>
</dbReference>
<dbReference type="UniPathway" id="UPA00135">
    <property type="reaction ID" value="UER00197"/>
</dbReference>
<evidence type="ECO:0000256" key="11">
    <source>
        <dbReference type="ARBA" id="ARBA00049007"/>
    </source>
</evidence>
<dbReference type="EMBL" id="JXXN02002790">
    <property type="protein sequence ID" value="THD22398.1"/>
    <property type="molecule type" value="Genomic_DNA"/>
</dbReference>
<evidence type="ECO:0000256" key="5">
    <source>
        <dbReference type="ARBA" id="ARBA00022576"/>
    </source>
</evidence>
<dbReference type="EC" id="2.6.1.52" evidence="4"/>
<reference evidence="14" key="1">
    <citation type="submission" date="2019-03" db="EMBL/GenBank/DDBJ databases">
        <title>Improved annotation for the trematode Fasciola hepatica.</title>
        <authorList>
            <person name="Choi Y.-J."/>
            <person name="Martin J."/>
            <person name="Mitreva M."/>
        </authorList>
    </citation>
    <scope>NUCLEOTIDE SEQUENCE [LARGE SCALE GENOMIC DNA]</scope>
</reference>
<dbReference type="UniPathway" id="UPA00244">
    <property type="reaction ID" value="UER00311"/>
</dbReference>
<dbReference type="Gene3D" id="3.40.640.10">
    <property type="entry name" value="Type I PLP-dependent aspartate aminotransferase-like (Major domain)"/>
    <property type="match status" value="1"/>
</dbReference>
<evidence type="ECO:0000256" key="8">
    <source>
        <dbReference type="ARBA" id="ARBA00022898"/>
    </source>
</evidence>
<evidence type="ECO:0000256" key="3">
    <source>
        <dbReference type="ARBA" id="ARBA00006904"/>
    </source>
</evidence>
<comment type="catalytic activity">
    <reaction evidence="11">
        <text>O-phospho-L-serine + 2-oxoglutarate = 3-phosphooxypyruvate + L-glutamate</text>
        <dbReference type="Rhea" id="RHEA:14329"/>
        <dbReference type="ChEBI" id="CHEBI:16810"/>
        <dbReference type="ChEBI" id="CHEBI:18110"/>
        <dbReference type="ChEBI" id="CHEBI:29985"/>
        <dbReference type="ChEBI" id="CHEBI:57524"/>
        <dbReference type="EC" id="2.6.1.52"/>
    </reaction>
</comment>
<dbReference type="SUPFAM" id="SSF53383">
    <property type="entry name" value="PLP-dependent transferases"/>
    <property type="match status" value="1"/>
</dbReference>
<dbReference type="InterPro" id="IPR015422">
    <property type="entry name" value="PyrdxlP-dep_Trfase_small"/>
</dbReference>
<dbReference type="Proteomes" id="UP000230066">
    <property type="component" value="Unassembled WGS sequence"/>
</dbReference>
<dbReference type="FunFam" id="3.40.640.10:FF:000010">
    <property type="entry name" value="Phosphoserine aminotransferase"/>
    <property type="match status" value="1"/>
</dbReference>
<evidence type="ECO:0000256" key="7">
    <source>
        <dbReference type="ARBA" id="ARBA00022679"/>
    </source>
</evidence>
<evidence type="ECO:0000256" key="10">
    <source>
        <dbReference type="ARBA" id="ARBA00047630"/>
    </source>
</evidence>
<keyword evidence="6" id="KW-0028">Amino-acid biosynthesis</keyword>
<name>A0A4E0RMI3_FASHE</name>
<evidence type="ECO:0000256" key="9">
    <source>
        <dbReference type="ARBA" id="ARBA00023299"/>
    </source>
</evidence>
<sequence>MEQEFEMNNTCGRSLITFGAGPSKIPPELKKDIINGITEFENSGISILEVGHRSQDFIHLMDRCSDRLRRLYNIPENYHILFLQGGATGQFDAIPMNLFGNRGRHRADYLITGSWSAKAAIEAAKYGEIREVCPRVPGFGALPSRETWDFDPEAAYVYYCDNETIDGLEFSEIPQPPFEVPLVCDMCSNFLSRPVNISRFGLIFAGSQKNMGCAGLTVVIVRKDLVGGELPITPRVFNYRLQVASKSVLNTPPTFTAFVVEIMLRWVEDQGGLEKMDRLSKAKSQLVYRLIDISNGFYLCPSHLNNRSRLNVIFRLTDPYLEKIWLAEAKELGFIGLSGHSSVGGLRISLYNAISVSDVNRLVSFMRNFMKSNQECTLPTVPDK</sequence>
<dbReference type="InterPro" id="IPR000192">
    <property type="entry name" value="Aminotrans_V_dom"/>
</dbReference>
<keyword evidence="7" id="KW-0808">Transferase</keyword>
<dbReference type="HAMAP" id="MF_00160">
    <property type="entry name" value="SerC_aminotrans_5"/>
    <property type="match status" value="1"/>
</dbReference>
<evidence type="ECO:0000256" key="2">
    <source>
        <dbReference type="ARBA" id="ARBA00005099"/>
    </source>
</evidence>
<protein>
    <recommendedName>
        <fullName evidence="4">phosphoserine transaminase</fullName>
        <ecNumber evidence="4">2.6.1.52</ecNumber>
    </recommendedName>
</protein>
<gene>
    <name evidence="14" type="ORF">D915_006323</name>
</gene>
<evidence type="ECO:0000313" key="15">
    <source>
        <dbReference type="Proteomes" id="UP000230066"/>
    </source>
</evidence>
<keyword evidence="9" id="KW-0718">Serine biosynthesis</keyword>
<evidence type="ECO:0000256" key="4">
    <source>
        <dbReference type="ARBA" id="ARBA00013030"/>
    </source>
</evidence>
<comment type="similarity">
    <text evidence="3">Belongs to the class-V pyridoxal-phosphate-dependent aminotransferase family. SerC subfamily.</text>
</comment>
<dbReference type="InterPro" id="IPR020578">
    <property type="entry name" value="Aminotrans_V_PyrdxlP_BS"/>
</dbReference>
<keyword evidence="15" id="KW-1185">Reference proteome</keyword>
<dbReference type="NCBIfam" id="NF003764">
    <property type="entry name" value="PRK05355.1"/>
    <property type="match status" value="1"/>
</dbReference>
<comment type="cofactor">
    <cofactor evidence="1 12">
        <name>pyridoxal 5'-phosphate</name>
        <dbReference type="ChEBI" id="CHEBI:597326"/>
    </cofactor>
</comment>
<comment type="pathway">
    <text evidence="2">Amino-acid biosynthesis; L-serine biosynthesis; L-serine from 3-phospho-D-glycerate: step 2/3.</text>
</comment>
<dbReference type="GO" id="GO:0006564">
    <property type="term" value="P:L-serine biosynthetic process"/>
    <property type="evidence" value="ECO:0007669"/>
    <property type="project" value="UniProtKB-KW"/>
</dbReference>